<protein>
    <submittedName>
        <fullName evidence="2">Uncharacterized protein</fullName>
    </submittedName>
</protein>
<reference evidence="2" key="1">
    <citation type="submission" date="2020-06" db="EMBL/GenBank/DDBJ databases">
        <authorList>
            <person name="Li T."/>
            <person name="Hu X."/>
            <person name="Zhang T."/>
            <person name="Song X."/>
            <person name="Zhang H."/>
            <person name="Dai N."/>
            <person name="Sheng W."/>
            <person name="Hou X."/>
            <person name="Wei L."/>
        </authorList>
    </citation>
    <scope>NUCLEOTIDE SEQUENCE</scope>
    <source>
        <strain evidence="2">KEN1</strain>
        <tissue evidence="2">Leaf</tissue>
    </source>
</reference>
<feature type="region of interest" description="Disordered" evidence="1">
    <location>
        <begin position="55"/>
        <end position="91"/>
    </location>
</feature>
<evidence type="ECO:0000256" key="1">
    <source>
        <dbReference type="SAM" id="MobiDB-lite"/>
    </source>
</evidence>
<evidence type="ECO:0000313" key="2">
    <source>
        <dbReference type="EMBL" id="KAL0454245.1"/>
    </source>
</evidence>
<name>A0AAW2XR20_9LAMI</name>
<organism evidence="2">
    <name type="scientific">Sesamum latifolium</name>
    <dbReference type="NCBI Taxonomy" id="2727402"/>
    <lineage>
        <taxon>Eukaryota</taxon>
        <taxon>Viridiplantae</taxon>
        <taxon>Streptophyta</taxon>
        <taxon>Embryophyta</taxon>
        <taxon>Tracheophyta</taxon>
        <taxon>Spermatophyta</taxon>
        <taxon>Magnoliopsida</taxon>
        <taxon>eudicotyledons</taxon>
        <taxon>Gunneridae</taxon>
        <taxon>Pentapetalae</taxon>
        <taxon>asterids</taxon>
        <taxon>lamiids</taxon>
        <taxon>Lamiales</taxon>
        <taxon>Pedaliaceae</taxon>
        <taxon>Sesamum</taxon>
    </lineage>
</organism>
<accession>A0AAW2XR20</accession>
<reference evidence="2" key="2">
    <citation type="journal article" date="2024" name="Plant">
        <title>Genomic evolution and insights into agronomic trait innovations of Sesamum species.</title>
        <authorList>
            <person name="Miao H."/>
            <person name="Wang L."/>
            <person name="Qu L."/>
            <person name="Liu H."/>
            <person name="Sun Y."/>
            <person name="Le M."/>
            <person name="Wang Q."/>
            <person name="Wei S."/>
            <person name="Zheng Y."/>
            <person name="Lin W."/>
            <person name="Duan Y."/>
            <person name="Cao H."/>
            <person name="Xiong S."/>
            <person name="Wang X."/>
            <person name="Wei L."/>
            <person name="Li C."/>
            <person name="Ma Q."/>
            <person name="Ju M."/>
            <person name="Zhao R."/>
            <person name="Li G."/>
            <person name="Mu C."/>
            <person name="Tian Q."/>
            <person name="Mei H."/>
            <person name="Zhang T."/>
            <person name="Gao T."/>
            <person name="Zhang H."/>
        </authorList>
    </citation>
    <scope>NUCLEOTIDE SEQUENCE</scope>
    <source>
        <strain evidence="2">KEN1</strain>
    </source>
</reference>
<dbReference type="EMBL" id="JACGWN010000003">
    <property type="protein sequence ID" value="KAL0454245.1"/>
    <property type="molecule type" value="Genomic_DNA"/>
</dbReference>
<feature type="compositionally biased region" description="Basic and acidic residues" evidence="1">
    <location>
        <begin position="70"/>
        <end position="84"/>
    </location>
</feature>
<dbReference type="AlphaFoldDB" id="A0AAW2XR20"/>
<comment type="caution">
    <text evidence="2">The sequence shown here is derived from an EMBL/GenBank/DDBJ whole genome shotgun (WGS) entry which is preliminary data.</text>
</comment>
<proteinExistence type="predicted"/>
<sequence>MSSTDESIRYVGENLGDDSSEDTSKRSGSYHPLTSAAEGGAFARRLVACWMSHWRRGDEEEENSSPGKIDPVHREERVLPETRGSRPSGST</sequence>
<feature type="region of interest" description="Disordered" evidence="1">
    <location>
        <begin position="1"/>
        <end position="38"/>
    </location>
</feature>
<gene>
    <name evidence="2" type="ORF">Slati_0763700</name>
</gene>